<evidence type="ECO:0000313" key="1">
    <source>
        <dbReference type="EMBL" id="MBX7502426.1"/>
    </source>
</evidence>
<evidence type="ECO:0000313" key="2">
    <source>
        <dbReference type="Proteomes" id="UP000782554"/>
    </source>
</evidence>
<reference evidence="1 2" key="1">
    <citation type="submission" date="2021-08" db="EMBL/GenBank/DDBJ databases">
        <title>Comparative Genomics Analysis of the Genus Qipengyuania Reveals Extensive Genetic Diversity and Metabolic Versatility, Including the Description of Fifteen Novel Species.</title>
        <authorList>
            <person name="Liu Y."/>
        </authorList>
    </citation>
    <scope>NUCLEOTIDE SEQUENCE [LARGE SCALE GENOMIC DNA]</scope>
    <source>
        <strain evidence="1 2">YG27</strain>
    </source>
</reference>
<dbReference type="EMBL" id="JAIGNU010000003">
    <property type="protein sequence ID" value="MBX7502426.1"/>
    <property type="molecule type" value="Genomic_DNA"/>
</dbReference>
<proteinExistence type="predicted"/>
<accession>A0ABS7JXQ1</accession>
<gene>
    <name evidence="1" type="ORF">K3181_13340</name>
</gene>
<name>A0ABS7JXQ1_9SPHN</name>
<protein>
    <submittedName>
        <fullName evidence="1">Uncharacterized protein</fullName>
    </submittedName>
</protein>
<dbReference type="RefSeq" id="WP_221603618.1">
    <property type="nucleotide sequence ID" value="NZ_JAIGNU010000003.1"/>
</dbReference>
<comment type="caution">
    <text evidence="1">The sequence shown here is derived from an EMBL/GenBank/DDBJ whole genome shotgun (WGS) entry which is preliminary data.</text>
</comment>
<keyword evidence="2" id="KW-1185">Reference proteome</keyword>
<organism evidence="1 2">
    <name type="scientific">Qipengyuania mesophila</name>
    <dbReference type="NCBI Taxonomy" id="2867246"/>
    <lineage>
        <taxon>Bacteria</taxon>
        <taxon>Pseudomonadati</taxon>
        <taxon>Pseudomonadota</taxon>
        <taxon>Alphaproteobacteria</taxon>
        <taxon>Sphingomonadales</taxon>
        <taxon>Erythrobacteraceae</taxon>
        <taxon>Qipengyuania</taxon>
    </lineage>
</organism>
<dbReference type="Proteomes" id="UP000782554">
    <property type="component" value="Unassembled WGS sequence"/>
</dbReference>
<sequence>MAGTNDDYLRRLKHDGRQDLIDKIDRGDISIYAAAIEMGYRKKRGAPSKADQISYHYSRATLSEKRRFIVDNWSSVARIVGDLARRRRANEQAQKPSE</sequence>